<reference evidence="1" key="1">
    <citation type="journal article" date="2018" name="Nat. Plants">
        <title>Whole-genome landscape of Medicago truncatula symbiotic genes.</title>
        <authorList>
            <person name="Pecrix Y."/>
            <person name="Gamas P."/>
            <person name="Carrere S."/>
        </authorList>
    </citation>
    <scope>NUCLEOTIDE SEQUENCE</scope>
    <source>
        <tissue evidence="1">Leaves</tissue>
    </source>
</reference>
<dbReference type="Gramene" id="rna28433">
    <property type="protein sequence ID" value="RHN53518.1"/>
    <property type="gene ID" value="gene28433"/>
</dbReference>
<evidence type="ECO:0000313" key="1">
    <source>
        <dbReference type="EMBL" id="RHN53518.1"/>
    </source>
</evidence>
<name>A0A396HLR4_MEDTR</name>
<sequence>MFIIDWLDTPYSFLLVLLKAVPESTIHIMENVFLKLEYLNHLIMAVELYSIEILYHFNVAKKNIRKQDRDTPIKDRKFKVFAFITKCEPCGSVAMFQSWILETNGERVNLHFLTVIFLLPRQA</sequence>
<organism evidence="1">
    <name type="scientific">Medicago truncatula</name>
    <name type="common">Barrel medic</name>
    <name type="synonym">Medicago tribuloides</name>
    <dbReference type="NCBI Taxonomy" id="3880"/>
    <lineage>
        <taxon>Eukaryota</taxon>
        <taxon>Viridiplantae</taxon>
        <taxon>Streptophyta</taxon>
        <taxon>Embryophyta</taxon>
        <taxon>Tracheophyta</taxon>
        <taxon>Spermatophyta</taxon>
        <taxon>Magnoliopsida</taxon>
        <taxon>eudicotyledons</taxon>
        <taxon>Gunneridae</taxon>
        <taxon>Pentapetalae</taxon>
        <taxon>rosids</taxon>
        <taxon>fabids</taxon>
        <taxon>Fabales</taxon>
        <taxon>Fabaceae</taxon>
        <taxon>Papilionoideae</taxon>
        <taxon>50 kb inversion clade</taxon>
        <taxon>NPAAA clade</taxon>
        <taxon>Hologalegina</taxon>
        <taxon>IRL clade</taxon>
        <taxon>Trifolieae</taxon>
        <taxon>Medicago</taxon>
    </lineage>
</organism>
<dbReference type="EMBL" id="PSQE01000005">
    <property type="protein sequence ID" value="RHN53518.1"/>
    <property type="molecule type" value="Genomic_DNA"/>
</dbReference>
<dbReference type="AlphaFoldDB" id="A0A396HLR4"/>
<proteinExistence type="predicted"/>
<protein>
    <submittedName>
        <fullName evidence="1">Uncharacterized protein</fullName>
    </submittedName>
</protein>
<comment type="caution">
    <text evidence="1">The sequence shown here is derived from an EMBL/GenBank/DDBJ whole genome shotgun (WGS) entry which is preliminary data.</text>
</comment>
<gene>
    <name evidence="1" type="ORF">MtrunA17_Chr5g0396701</name>
</gene>
<accession>A0A396HLR4</accession>
<dbReference type="Proteomes" id="UP000265566">
    <property type="component" value="Chromosome 5"/>
</dbReference>